<evidence type="ECO:0000259" key="6">
    <source>
        <dbReference type="Pfam" id="PF26305"/>
    </source>
</evidence>
<evidence type="ECO:0000256" key="4">
    <source>
        <dbReference type="ARBA" id="ARBA00023118"/>
    </source>
</evidence>
<feature type="domain" description="cGAS/DncV-like nucleotidyltransferase C-terminal helical" evidence="6">
    <location>
        <begin position="176"/>
        <end position="293"/>
    </location>
</feature>
<evidence type="ECO:0000313" key="7">
    <source>
        <dbReference type="EMBL" id="GAA4321097.1"/>
    </source>
</evidence>
<dbReference type="RefSeq" id="WP_345210988.1">
    <property type="nucleotide sequence ID" value="NZ_BAABFT010000004.1"/>
</dbReference>
<keyword evidence="1" id="KW-0808">Transferase</keyword>
<dbReference type="EMBL" id="BAABFT010000004">
    <property type="protein sequence ID" value="GAA4321097.1"/>
    <property type="molecule type" value="Genomic_DNA"/>
</dbReference>
<name>A0ABP8GBC7_9SPHI</name>
<protein>
    <recommendedName>
        <fullName evidence="6">cGAS/DncV-like nucleotidyltransferase C-terminal helical domain-containing protein</fullName>
    </recommendedName>
</protein>
<dbReference type="SUPFAM" id="SSF81301">
    <property type="entry name" value="Nucleotidyltransferase"/>
    <property type="match status" value="1"/>
</dbReference>
<accession>A0ABP8GBC7</accession>
<keyword evidence="2" id="KW-0548">Nucleotidyltransferase</keyword>
<dbReference type="Proteomes" id="UP001500582">
    <property type="component" value="Unassembled WGS sequence"/>
</dbReference>
<keyword evidence="4" id="KW-0051">Antiviral defense</keyword>
<sequence>MPRFTEETFNNWRMPPSTSEQDKLDNSLRLVREAIREDPVLSKKSIEIFAQGSYANDTNVRLNSDIDVNVRLSDTVFTHVPNGETSEDYGYKDSSYSFATFKSEVQSALIRKFGVGNITRNDKCITVKESPTRVVTDVVPTFKYNRHDSRTTLHVGAKFITDKGIPVICYPLQHIENGKAKNARTQKRFKRVTRLYRRIRYKMIDDKVAVSDNITSFLLECLVWNVPDRIFNNDDTWTERLRQSIIYLFENTKEDSQCSDWGEVSELLYLFSGNRKWSRADVNKYLVQMWNYLQF</sequence>
<dbReference type="Pfam" id="PF26305">
    <property type="entry name" value="CD_NTase_C"/>
    <property type="match status" value="1"/>
</dbReference>
<reference evidence="8" key="1">
    <citation type="journal article" date="2019" name="Int. J. Syst. Evol. Microbiol.">
        <title>The Global Catalogue of Microorganisms (GCM) 10K type strain sequencing project: providing services to taxonomists for standard genome sequencing and annotation.</title>
        <authorList>
            <consortium name="The Broad Institute Genomics Platform"/>
            <consortium name="The Broad Institute Genome Sequencing Center for Infectious Disease"/>
            <person name="Wu L."/>
            <person name="Ma J."/>
        </authorList>
    </citation>
    <scope>NUCLEOTIDE SEQUENCE [LARGE SCALE GENOMIC DNA]</scope>
    <source>
        <strain evidence="8">JCM 17705</strain>
    </source>
</reference>
<feature type="region of interest" description="Disordered" evidence="5">
    <location>
        <begin position="1"/>
        <end position="22"/>
    </location>
</feature>
<dbReference type="InterPro" id="IPR058909">
    <property type="entry name" value="CD_NTase_C"/>
</dbReference>
<proteinExistence type="predicted"/>
<organism evidence="7 8">
    <name type="scientific">Mucilaginibacter gynuensis</name>
    <dbReference type="NCBI Taxonomy" id="1302236"/>
    <lineage>
        <taxon>Bacteria</taxon>
        <taxon>Pseudomonadati</taxon>
        <taxon>Bacteroidota</taxon>
        <taxon>Sphingobacteriia</taxon>
        <taxon>Sphingobacteriales</taxon>
        <taxon>Sphingobacteriaceae</taxon>
        <taxon>Mucilaginibacter</taxon>
    </lineage>
</organism>
<comment type="caution">
    <text evidence="7">The sequence shown here is derived from an EMBL/GenBank/DDBJ whole genome shotgun (WGS) entry which is preliminary data.</text>
</comment>
<gene>
    <name evidence="7" type="ORF">GCM10023149_20740</name>
</gene>
<evidence type="ECO:0000256" key="1">
    <source>
        <dbReference type="ARBA" id="ARBA00022679"/>
    </source>
</evidence>
<dbReference type="Gene3D" id="3.30.460.10">
    <property type="entry name" value="Beta Polymerase, domain 2"/>
    <property type="match status" value="1"/>
</dbReference>
<feature type="compositionally biased region" description="Polar residues" evidence="5">
    <location>
        <begin position="7"/>
        <end position="19"/>
    </location>
</feature>
<evidence type="ECO:0000313" key="8">
    <source>
        <dbReference type="Proteomes" id="UP001500582"/>
    </source>
</evidence>
<evidence type="ECO:0000256" key="3">
    <source>
        <dbReference type="ARBA" id="ARBA00022741"/>
    </source>
</evidence>
<dbReference type="CDD" id="cd05400">
    <property type="entry name" value="NT_2-5OAS_ClassI-CCAase"/>
    <property type="match status" value="1"/>
</dbReference>
<evidence type="ECO:0000256" key="5">
    <source>
        <dbReference type="SAM" id="MobiDB-lite"/>
    </source>
</evidence>
<keyword evidence="8" id="KW-1185">Reference proteome</keyword>
<evidence type="ECO:0000256" key="2">
    <source>
        <dbReference type="ARBA" id="ARBA00022695"/>
    </source>
</evidence>
<dbReference type="InterPro" id="IPR043519">
    <property type="entry name" value="NT_sf"/>
</dbReference>
<dbReference type="InterPro" id="IPR006116">
    <property type="entry name" value="NT_2-5OAS_ClassI-CCAase"/>
</dbReference>
<keyword evidence="3" id="KW-0547">Nucleotide-binding</keyword>